<dbReference type="InterPro" id="IPR004791">
    <property type="entry name" value="UvrC"/>
</dbReference>
<keyword evidence="13" id="KW-1185">Reference proteome</keyword>
<feature type="coiled-coil region" evidence="8">
    <location>
        <begin position="198"/>
        <end position="230"/>
    </location>
</feature>
<dbReference type="GO" id="GO:0006289">
    <property type="term" value="P:nucleotide-excision repair"/>
    <property type="evidence" value="ECO:0007669"/>
    <property type="project" value="UniProtKB-UniRule"/>
</dbReference>
<comment type="subunit">
    <text evidence="7">Interacts with UvrB in an incision complex.</text>
</comment>
<keyword evidence="3 7" id="KW-0228">DNA excision</keyword>
<dbReference type="Pfam" id="PF14520">
    <property type="entry name" value="HHH_5"/>
    <property type="match status" value="1"/>
</dbReference>
<dbReference type="GO" id="GO:0009432">
    <property type="term" value="P:SOS response"/>
    <property type="evidence" value="ECO:0007669"/>
    <property type="project" value="UniProtKB-UniRule"/>
</dbReference>
<dbReference type="PROSITE" id="PS50151">
    <property type="entry name" value="UVR"/>
    <property type="match status" value="1"/>
</dbReference>
<dbReference type="Pfam" id="PF08459">
    <property type="entry name" value="UvrC_RNaseH_dom"/>
    <property type="match status" value="1"/>
</dbReference>
<comment type="similarity">
    <text evidence="7">Belongs to the UvrC family.</text>
</comment>
<dbReference type="InterPro" id="IPR036876">
    <property type="entry name" value="UVR_dom_sf"/>
</dbReference>
<dbReference type="EMBL" id="CP045798">
    <property type="protein sequence ID" value="QNB46877.1"/>
    <property type="molecule type" value="Genomic_DNA"/>
</dbReference>
<sequence length="625" mass="71317">MKAMLEDKLKNLPEKCGVYLMKNDKGKIIYVGKALNLKNRVRSYFTSQHANSPKTKALVSNIADLEYILTDTEVEALILECNLIKEHKPKYNIRLTDDKNYPYLRVTVQEPFPRIEVVRVMKKDGARYFGPYTSAGAVHETLKLLKRLFPLRSCKQRTFERQERPCLNSHIKRCAAPCSGRISEEEYRKMIQEVILFLEGKQEDLTNLLNKRMEEAAENLQFEKAAEIRDQLLAIEKVIAKQKIISGSFTNMDVINMARGFNEACVQVFFVRSGKLIGRDHFFLSGTDEKKRGEILAAFIKQYYSQVEFIPGEILLPEDLEEAVVLETWLSGKRGSRVHLKVPKRGDKHQLVELVGRNALEALEQEVRTKAQAKDRAEEALKEIAEALEMEEFPQRIECYDISNIQGSESVASMVVFEGGKASPQEYRRFKIKTVEGPNDFASMAEVILRRFKKARENEPKFSTLPDLVIIDGGKGQLSAAREIMHQLGYGAIITVGLAKENEWLFRENCPEPIILPRNSQGLYLIQRIRDEAHRFAITYHRLLRGKRNLASVLNEIPGIGPKRKEALLQHFGLSLNKIKNASLEELLSVPGLSREAASNVWNYFHPAEMNDVNRETANRVLAGL</sequence>
<dbReference type="HAMAP" id="MF_00203">
    <property type="entry name" value="UvrC"/>
    <property type="match status" value="1"/>
</dbReference>
<reference evidence="12 13" key="1">
    <citation type="journal article" date="2019" name="Front. Microbiol.">
        <title>Thermoanaerosceptrum fracticalcis gen. nov. sp. nov., a Novel Fumarate-Fermenting Microorganism From a Deep Fractured Carbonate Aquifer of the US Great Basin.</title>
        <authorList>
            <person name="Hamilton-Brehm S.D."/>
            <person name="Stewart L.E."/>
            <person name="Zavarin M."/>
            <person name="Caldwell M."/>
            <person name="Lawson P.A."/>
            <person name="Onstott T.C."/>
            <person name="Grzymski J."/>
            <person name="Neveux I."/>
            <person name="Lollar B.S."/>
            <person name="Russell C.E."/>
            <person name="Moser D.P."/>
        </authorList>
    </citation>
    <scope>NUCLEOTIDE SEQUENCE [LARGE SCALE GENOMIC DNA]</scope>
    <source>
        <strain evidence="12 13">DRI-13</strain>
    </source>
</reference>
<dbReference type="KEGG" id="tfr:BR63_11490"/>
<dbReference type="PANTHER" id="PTHR30562:SF1">
    <property type="entry name" value="UVRABC SYSTEM PROTEIN C"/>
    <property type="match status" value="1"/>
</dbReference>
<dbReference type="SMART" id="SM00465">
    <property type="entry name" value="GIYc"/>
    <property type="match status" value="1"/>
</dbReference>
<dbReference type="Proteomes" id="UP000515847">
    <property type="component" value="Chromosome"/>
</dbReference>
<dbReference type="SUPFAM" id="SSF47781">
    <property type="entry name" value="RuvA domain 2-like"/>
    <property type="match status" value="1"/>
</dbReference>
<dbReference type="GO" id="GO:0003677">
    <property type="term" value="F:DNA binding"/>
    <property type="evidence" value="ECO:0007669"/>
    <property type="project" value="UniProtKB-UniRule"/>
</dbReference>
<dbReference type="NCBIfam" id="NF001824">
    <property type="entry name" value="PRK00558.1-5"/>
    <property type="match status" value="1"/>
</dbReference>
<dbReference type="Gene3D" id="3.30.420.340">
    <property type="entry name" value="UvrC, RNAse H endonuclease domain"/>
    <property type="match status" value="1"/>
</dbReference>
<dbReference type="InterPro" id="IPR050066">
    <property type="entry name" value="UvrABC_protein_C"/>
</dbReference>
<dbReference type="FunFam" id="3.40.1440.10:FF:000001">
    <property type="entry name" value="UvrABC system protein C"/>
    <property type="match status" value="1"/>
</dbReference>
<evidence type="ECO:0000256" key="6">
    <source>
        <dbReference type="ARBA" id="ARBA00023236"/>
    </source>
</evidence>
<dbReference type="Pfam" id="PF02151">
    <property type="entry name" value="UVR"/>
    <property type="match status" value="1"/>
</dbReference>
<keyword evidence="8" id="KW-0175">Coiled coil</keyword>
<dbReference type="SMART" id="SM00278">
    <property type="entry name" value="HhH1"/>
    <property type="match status" value="2"/>
</dbReference>
<evidence type="ECO:0000259" key="10">
    <source>
        <dbReference type="PROSITE" id="PS50164"/>
    </source>
</evidence>
<dbReference type="InterPro" id="IPR047296">
    <property type="entry name" value="GIY-YIG_UvrC_Cho"/>
</dbReference>
<dbReference type="InterPro" id="IPR001943">
    <property type="entry name" value="UVR_dom"/>
</dbReference>
<dbReference type="InterPro" id="IPR038476">
    <property type="entry name" value="UvrC_RNase_H_dom_sf"/>
</dbReference>
<comment type="subcellular location">
    <subcellularLocation>
        <location evidence="7">Cytoplasm</location>
    </subcellularLocation>
</comment>
<evidence type="ECO:0000256" key="8">
    <source>
        <dbReference type="SAM" id="Coils"/>
    </source>
</evidence>
<evidence type="ECO:0000256" key="4">
    <source>
        <dbReference type="ARBA" id="ARBA00022881"/>
    </source>
</evidence>
<evidence type="ECO:0000313" key="13">
    <source>
        <dbReference type="Proteomes" id="UP000515847"/>
    </source>
</evidence>
<gene>
    <name evidence="7 12" type="primary">uvrC</name>
    <name evidence="12" type="ORF">BR63_11490</name>
</gene>
<dbReference type="SUPFAM" id="SSF46600">
    <property type="entry name" value="C-terminal UvrC-binding domain of UvrB"/>
    <property type="match status" value="1"/>
</dbReference>
<dbReference type="GO" id="GO:0009381">
    <property type="term" value="F:excinuclease ABC activity"/>
    <property type="evidence" value="ECO:0007669"/>
    <property type="project" value="UniProtKB-UniRule"/>
</dbReference>
<dbReference type="Pfam" id="PF01541">
    <property type="entry name" value="GIY-YIG"/>
    <property type="match status" value="1"/>
</dbReference>
<evidence type="ECO:0000256" key="1">
    <source>
        <dbReference type="ARBA" id="ARBA00022490"/>
    </source>
</evidence>
<evidence type="ECO:0000256" key="5">
    <source>
        <dbReference type="ARBA" id="ARBA00023204"/>
    </source>
</evidence>
<feature type="coiled-coil region" evidence="8">
    <location>
        <begin position="360"/>
        <end position="390"/>
    </location>
</feature>
<evidence type="ECO:0000313" key="12">
    <source>
        <dbReference type="EMBL" id="QNB46877.1"/>
    </source>
</evidence>
<keyword evidence="4 7" id="KW-0267">Excision nuclease</keyword>
<dbReference type="PROSITE" id="PS50165">
    <property type="entry name" value="UVRC"/>
    <property type="match status" value="1"/>
</dbReference>
<dbReference type="OrthoDB" id="9804933at2"/>
<evidence type="ECO:0000256" key="2">
    <source>
        <dbReference type="ARBA" id="ARBA00022763"/>
    </source>
</evidence>
<evidence type="ECO:0000256" key="3">
    <source>
        <dbReference type="ARBA" id="ARBA00022769"/>
    </source>
</evidence>
<dbReference type="NCBIfam" id="TIGR00194">
    <property type="entry name" value="uvrC"/>
    <property type="match status" value="1"/>
</dbReference>
<accession>A0A7G6E473</accession>
<keyword evidence="5 7" id="KW-0234">DNA repair</keyword>
<dbReference type="SUPFAM" id="SSF82771">
    <property type="entry name" value="GIY-YIG endonuclease"/>
    <property type="match status" value="1"/>
</dbReference>
<name>A0A7G6E473_THEFR</name>
<dbReference type="Pfam" id="PF22920">
    <property type="entry name" value="UvrC_RNaseH"/>
    <property type="match status" value="1"/>
</dbReference>
<dbReference type="Gene3D" id="3.40.1440.10">
    <property type="entry name" value="GIY-YIG endonuclease"/>
    <property type="match status" value="1"/>
</dbReference>
<dbReference type="GO" id="GO:0005737">
    <property type="term" value="C:cytoplasm"/>
    <property type="evidence" value="ECO:0007669"/>
    <property type="project" value="UniProtKB-SubCell"/>
</dbReference>
<feature type="domain" description="UvrC family homology region profile" evidence="11">
    <location>
        <begin position="254"/>
        <end position="485"/>
    </location>
</feature>
<dbReference type="CDD" id="cd10434">
    <property type="entry name" value="GIY-YIG_UvrC_Cho"/>
    <property type="match status" value="1"/>
</dbReference>
<dbReference type="AlphaFoldDB" id="A0A7G6E473"/>
<organism evidence="12 13">
    <name type="scientific">Thermanaerosceptrum fracticalcis</name>
    <dbReference type="NCBI Taxonomy" id="1712410"/>
    <lineage>
        <taxon>Bacteria</taxon>
        <taxon>Bacillati</taxon>
        <taxon>Bacillota</taxon>
        <taxon>Clostridia</taxon>
        <taxon>Eubacteriales</taxon>
        <taxon>Peptococcaceae</taxon>
        <taxon>Thermanaerosceptrum</taxon>
    </lineage>
</organism>
<feature type="domain" description="UVR" evidence="9">
    <location>
        <begin position="203"/>
        <end position="238"/>
    </location>
</feature>
<evidence type="ECO:0000259" key="9">
    <source>
        <dbReference type="PROSITE" id="PS50151"/>
    </source>
</evidence>
<dbReference type="InterPro" id="IPR000305">
    <property type="entry name" value="GIY-YIG_endonuc"/>
</dbReference>
<keyword evidence="2 7" id="KW-0227">DNA damage</keyword>
<dbReference type="Gene3D" id="4.10.860.10">
    <property type="entry name" value="UVR domain"/>
    <property type="match status" value="1"/>
</dbReference>
<protein>
    <recommendedName>
        <fullName evidence="7">UvrABC system protein C</fullName>
        <shortName evidence="7">Protein UvrC</shortName>
    </recommendedName>
    <alternativeName>
        <fullName evidence="7">Excinuclease ABC subunit C</fullName>
    </alternativeName>
</protein>
<dbReference type="PROSITE" id="PS50164">
    <property type="entry name" value="GIY_YIG"/>
    <property type="match status" value="1"/>
</dbReference>
<dbReference type="Gene3D" id="1.10.150.20">
    <property type="entry name" value="5' to 3' exonuclease, C-terminal subdomain"/>
    <property type="match status" value="1"/>
</dbReference>
<comment type="function">
    <text evidence="7">The UvrABC repair system catalyzes the recognition and processing of DNA lesions. UvrC both incises the 5' and 3' sides of the lesion. The N-terminal half is responsible for the 3' incision and the C-terminal half is responsible for the 5' incision.</text>
</comment>
<evidence type="ECO:0000259" key="11">
    <source>
        <dbReference type="PROSITE" id="PS50165"/>
    </source>
</evidence>
<proteinExistence type="inferred from homology"/>
<dbReference type="InterPro" id="IPR035901">
    <property type="entry name" value="GIY-YIG_endonuc_sf"/>
</dbReference>
<evidence type="ECO:0000256" key="7">
    <source>
        <dbReference type="HAMAP-Rule" id="MF_00203"/>
    </source>
</evidence>
<dbReference type="InterPro" id="IPR003583">
    <property type="entry name" value="Hlx-hairpin-Hlx_DNA-bd_motif"/>
</dbReference>
<dbReference type="PANTHER" id="PTHR30562">
    <property type="entry name" value="UVRC/OXIDOREDUCTASE"/>
    <property type="match status" value="1"/>
</dbReference>
<dbReference type="GO" id="GO:0009380">
    <property type="term" value="C:excinuclease repair complex"/>
    <property type="evidence" value="ECO:0007669"/>
    <property type="project" value="InterPro"/>
</dbReference>
<keyword evidence="6 7" id="KW-0742">SOS response</keyword>
<feature type="domain" description="GIY-YIG" evidence="10">
    <location>
        <begin position="14"/>
        <end position="93"/>
    </location>
</feature>
<keyword evidence="1 7" id="KW-0963">Cytoplasm</keyword>
<dbReference type="InterPro" id="IPR010994">
    <property type="entry name" value="RuvA_2-like"/>
</dbReference>
<dbReference type="InterPro" id="IPR001162">
    <property type="entry name" value="UvrC_RNase_H_dom"/>
</dbReference>